<dbReference type="NCBIfam" id="NF004885">
    <property type="entry name" value="PRK06246.1"/>
    <property type="match status" value="1"/>
</dbReference>
<dbReference type="InterPro" id="IPR004646">
    <property type="entry name" value="Fe-S_hydro-lyase_TtdA-typ_cat"/>
</dbReference>
<protein>
    <submittedName>
        <fullName evidence="8">Fumarate hydratase</fullName>
        <ecNumber evidence="8">4.2.1.2</ecNumber>
    </submittedName>
</protein>
<keyword evidence="2" id="KW-0004">4Fe-4S</keyword>
<keyword evidence="6 8" id="KW-0456">Lyase</keyword>
<evidence type="ECO:0000256" key="4">
    <source>
        <dbReference type="ARBA" id="ARBA00023004"/>
    </source>
</evidence>
<keyword evidence="3" id="KW-0479">Metal-binding</keyword>
<keyword evidence="5" id="KW-0411">Iron-sulfur</keyword>
<evidence type="ECO:0000259" key="7">
    <source>
        <dbReference type="Pfam" id="PF05681"/>
    </source>
</evidence>
<evidence type="ECO:0000256" key="1">
    <source>
        <dbReference type="ARBA" id="ARBA00008876"/>
    </source>
</evidence>
<dbReference type="GO" id="GO:0051539">
    <property type="term" value="F:4 iron, 4 sulfur cluster binding"/>
    <property type="evidence" value="ECO:0007669"/>
    <property type="project" value="UniProtKB-KW"/>
</dbReference>
<evidence type="ECO:0000313" key="8">
    <source>
        <dbReference type="EMBL" id="PIS28511.1"/>
    </source>
</evidence>
<dbReference type="PANTHER" id="PTHR30389">
    <property type="entry name" value="FUMARATE HYDRATASE-RELATED"/>
    <property type="match status" value="1"/>
</dbReference>
<reference evidence="8 9" key="1">
    <citation type="submission" date="2017-09" db="EMBL/GenBank/DDBJ databases">
        <title>Depth-based differentiation of microbial function through sediment-hosted aquifers and enrichment of novel symbionts in the deep terrestrial subsurface.</title>
        <authorList>
            <person name="Probst A.J."/>
            <person name="Ladd B."/>
            <person name="Jarett J.K."/>
            <person name="Geller-Mcgrath D.E."/>
            <person name="Sieber C.M."/>
            <person name="Emerson J.B."/>
            <person name="Anantharaman K."/>
            <person name="Thomas B.C."/>
            <person name="Malmstrom R."/>
            <person name="Stieglmeier M."/>
            <person name="Klingl A."/>
            <person name="Woyke T."/>
            <person name="Ryan C.M."/>
            <person name="Banfield J.F."/>
        </authorList>
    </citation>
    <scope>NUCLEOTIDE SEQUENCE [LARGE SCALE GENOMIC DNA]</scope>
    <source>
        <strain evidence="8">CG08_land_8_20_14_0_20_45_16</strain>
    </source>
</reference>
<evidence type="ECO:0000256" key="2">
    <source>
        <dbReference type="ARBA" id="ARBA00022485"/>
    </source>
</evidence>
<accession>A0A2H0XUI6</accession>
<evidence type="ECO:0000256" key="6">
    <source>
        <dbReference type="ARBA" id="ARBA00023239"/>
    </source>
</evidence>
<dbReference type="NCBIfam" id="TIGR00722">
    <property type="entry name" value="ttdA_fumA_fumB"/>
    <property type="match status" value="1"/>
</dbReference>
<dbReference type="EC" id="4.2.1.2" evidence="8"/>
<evidence type="ECO:0000256" key="3">
    <source>
        <dbReference type="ARBA" id="ARBA00022723"/>
    </source>
</evidence>
<comment type="similarity">
    <text evidence="1">Belongs to the class-I fumarase family.</text>
</comment>
<proteinExistence type="inferred from homology"/>
<evidence type="ECO:0000256" key="5">
    <source>
        <dbReference type="ARBA" id="ARBA00023014"/>
    </source>
</evidence>
<comment type="caution">
    <text evidence="8">The sequence shown here is derived from an EMBL/GenBank/DDBJ whole genome shotgun (WGS) entry which is preliminary data.</text>
</comment>
<dbReference type="GO" id="GO:0046872">
    <property type="term" value="F:metal ion binding"/>
    <property type="evidence" value="ECO:0007669"/>
    <property type="project" value="UniProtKB-KW"/>
</dbReference>
<dbReference type="PANTHER" id="PTHR30389:SF17">
    <property type="entry name" value="L(+)-TARTRATE DEHYDRATASE SUBUNIT ALPHA-RELATED"/>
    <property type="match status" value="1"/>
</dbReference>
<keyword evidence="4" id="KW-0408">Iron</keyword>
<evidence type="ECO:0000313" key="9">
    <source>
        <dbReference type="Proteomes" id="UP000231343"/>
    </source>
</evidence>
<dbReference type="GO" id="GO:0004333">
    <property type="term" value="F:fumarate hydratase activity"/>
    <property type="evidence" value="ECO:0007669"/>
    <property type="project" value="UniProtKB-EC"/>
</dbReference>
<sequence length="274" mass="29444">MRQIPTKKIADTVNALCLQANTELTSDVEKALKQALKQETSKTGREILQQILENAKIARKEKLPICQDCGLAFIFIEIGQEVKVTDGSLTKAINDGVKQGYKQGYLRKSTTSDPLTRENPGTNLPAMVHTEIVPGNKLKITVMTKGGGAENCSAIKMFKPTSSKNEIDDFIVATVKNNGANACPPLIIGVGIGGSFDQAPLLAKKSLLRKVGSSSKWEKELLNKINRLGIGPMGLGGKATALTLHLKKGPCHISSLPVAVNIECHAHRVKSTII</sequence>
<dbReference type="InterPro" id="IPR051208">
    <property type="entry name" value="Class-I_Fumarase/Tartrate_DH"/>
</dbReference>
<name>A0A2H0XUI6_UNCSA</name>
<gene>
    <name evidence="8" type="ORF">COT42_07670</name>
</gene>
<organism evidence="8 9">
    <name type="scientific">Candidatus Saganbacteria bacterium CG08_land_8_20_14_0_20_45_16</name>
    <dbReference type="NCBI Taxonomy" id="2014293"/>
    <lineage>
        <taxon>Bacteria</taxon>
        <taxon>Bacillati</taxon>
        <taxon>Saganbacteria</taxon>
    </lineage>
</organism>
<feature type="domain" description="Fe-S hydro-lyase tartrate dehydratase alpha-type catalytic" evidence="7">
    <location>
        <begin position="11"/>
        <end position="270"/>
    </location>
</feature>
<dbReference type="AlphaFoldDB" id="A0A2H0XUI6"/>
<dbReference type="Proteomes" id="UP000231343">
    <property type="component" value="Unassembled WGS sequence"/>
</dbReference>
<dbReference type="Pfam" id="PF05681">
    <property type="entry name" value="Fumerase"/>
    <property type="match status" value="1"/>
</dbReference>
<dbReference type="EMBL" id="PEYM01000128">
    <property type="protein sequence ID" value="PIS28511.1"/>
    <property type="molecule type" value="Genomic_DNA"/>
</dbReference>